<dbReference type="Proteomes" id="UP001212997">
    <property type="component" value="Unassembled WGS sequence"/>
</dbReference>
<comment type="caution">
    <text evidence="3">The sequence shown here is derived from an EMBL/GenBank/DDBJ whole genome shotgun (WGS) entry which is preliminary data.</text>
</comment>
<protein>
    <recommendedName>
        <fullName evidence="2">BRCT domain-containing protein</fullName>
    </recommendedName>
</protein>
<reference evidence="3" key="1">
    <citation type="submission" date="2022-07" db="EMBL/GenBank/DDBJ databases">
        <title>Genome Sequence of Physisporinus lineatus.</title>
        <authorList>
            <person name="Buettner E."/>
        </authorList>
    </citation>
    <scope>NUCLEOTIDE SEQUENCE</scope>
    <source>
        <strain evidence="3">VT162</strain>
    </source>
</reference>
<dbReference type="CDD" id="cd00027">
    <property type="entry name" value="BRCT"/>
    <property type="match status" value="1"/>
</dbReference>
<dbReference type="PROSITE" id="PS50172">
    <property type="entry name" value="BRCT"/>
    <property type="match status" value="1"/>
</dbReference>
<proteinExistence type="predicted"/>
<sequence length="671" mass="75656">MAPGRTSNRRAQRDQNTNPALLNSVQTIQQDDQLKGTLFLEPMMGTPLALYVDKDVAERDTIAQLISNHGGVVSPGYSGVPYILVDPHKESGQNLYRQYAGKKGKIVLSASWVVECVKAGELQTYQHNWAGCKVTGQEMVTSVIDQVPAPQPPPMPTVLPAEMVQTVPPTAMIQPQPHPLQQAQMAAASADPMVHHPQAAYPYPVYHPMDPQRAIHATPPSAPPQTWEASNGIAPQQTHIAPPPHMMPRHTHDYREDQTWPGGYHQQQPTQAAAMVNDVGAGYDYRYREDPTNWVAAPTQYYEQYEPYTQPEQPYVEQPGPSNAESSAMGATTPVPAAEPQRGRKRTRTQVMFVDIQSLFIVLTTFYKPQPAPPASTLVVNRRNPAARSPTPPTRVLKSTYGGNLFTADDILYLKKYIDYCQEQGLVLSLREICERIAVKAPHHTFYSWRRYCNKHQIRLGGYAMDVGDGEIPQPAEEPNPSQPPTTGVGANTIAIARRAAEADMNRDRSPTPPRALFRSTTGKGVAFTDEDVTFLVRFLQYRHRTQSGKVDMVAFWKDVATKAPHHSRASWMKFYRRHKHELNHSEQDDPLPLPPDKKMRYSRADDVLLARFFFHKPEGTSDKIFQNFARDHPHHPWKGWQEHHRIHKTKIDHLITRLNNGEDIQDEAEE</sequence>
<dbReference type="AlphaFoldDB" id="A0AAD5V827"/>
<evidence type="ECO:0000256" key="1">
    <source>
        <dbReference type="SAM" id="MobiDB-lite"/>
    </source>
</evidence>
<dbReference type="Gene3D" id="3.40.50.10190">
    <property type="entry name" value="BRCT domain"/>
    <property type="match status" value="1"/>
</dbReference>
<keyword evidence="4" id="KW-1185">Reference proteome</keyword>
<accession>A0AAD5V827</accession>
<dbReference type="Pfam" id="PF16589">
    <property type="entry name" value="BRCT_2"/>
    <property type="match status" value="1"/>
</dbReference>
<organism evidence="3 4">
    <name type="scientific">Meripilus lineatus</name>
    <dbReference type="NCBI Taxonomy" id="2056292"/>
    <lineage>
        <taxon>Eukaryota</taxon>
        <taxon>Fungi</taxon>
        <taxon>Dikarya</taxon>
        <taxon>Basidiomycota</taxon>
        <taxon>Agaricomycotina</taxon>
        <taxon>Agaricomycetes</taxon>
        <taxon>Polyporales</taxon>
        <taxon>Meripilaceae</taxon>
        <taxon>Meripilus</taxon>
    </lineage>
</organism>
<name>A0AAD5V827_9APHY</name>
<gene>
    <name evidence="3" type="ORF">NLI96_g3523</name>
</gene>
<feature type="region of interest" description="Disordered" evidence="1">
    <location>
        <begin position="311"/>
        <end position="346"/>
    </location>
</feature>
<dbReference type="InterPro" id="IPR036420">
    <property type="entry name" value="BRCT_dom_sf"/>
</dbReference>
<dbReference type="SUPFAM" id="SSF52113">
    <property type="entry name" value="BRCT domain"/>
    <property type="match status" value="1"/>
</dbReference>
<feature type="compositionally biased region" description="Polar residues" evidence="1">
    <location>
        <begin position="320"/>
        <end position="330"/>
    </location>
</feature>
<evidence type="ECO:0000313" key="4">
    <source>
        <dbReference type="Proteomes" id="UP001212997"/>
    </source>
</evidence>
<dbReference type="InterPro" id="IPR001357">
    <property type="entry name" value="BRCT_dom"/>
</dbReference>
<feature type="domain" description="BRCT" evidence="2">
    <location>
        <begin position="58"/>
        <end position="130"/>
    </location>
</feature>
<evidence type="ECO:0000259" key="2">
    <source>
        <dbReference type="PROSITE" id="PS50172"/>
    </source>
</evidence>
<evidence type="ECO:0000313" key="3">
    <source>
        <dbReference type="EMBL" id="KAJ3487445.1"/>
    </source>
</evidence>
<dbReference type="EMBL" id="JANAWD010000092">
    <property type="protein sequence ID" value="KAJ3487445.1"/>
    <property type="molecule type" value="Genomic_DNA"/>
</dbReference>